<gene>
    <name evidence="1" type="ORF">FA95DRAFT_1232760</name>
</gene>
<evidence type="ECO:0000313" key="2">
    <source>
        <dbReference type="Proteomes" id="UP000814033"/>
    </source>
</evidence>
<protein>
    <submittedName>
        <fullName evidence="1">Uncharacterized protein</fullName>
    </submittedName>
</protein>
<comment type="caution">
    <text evidence="1">The sequence shown here is derived from an EMBL/GenBank/DDBJ whole genome shotgun (WGS) entry which is preliminary data.</text>
</comment>
<dbReference type="EMBL" id="MU275906">
    <property type="protein sequence ID" value="KAI0047373.1"/>
    <property type="molecule type" value="Genomic_DNA"/>
</dbReference>
<organism evidence="1 2">
    <name type="scientific">Auriscalpium vulgare</name>
    <dbReference type="NCBI Taxonomy" id="40419"/>
    <lineage>
        <taxon>Eukaryota</taxon>
        <taxon>Fungi</taxon>
        <taxon>Dikarya</taxon>
        <taxon>Basidiomycota</taxon>
        <taxon>Agaricomycotina</taxon>
        <taxon>Agaricomycetes</taxon>
        <taxon>Russulales</taxon>
        <taxon>Auriscalpiaceae</taxon>
        <taxon>Auriscalpium</taxon>
    </lineage>
</organism>
<reference evidence="1" key="1">
    <citation type="submission" date="2021-02" db="EMBL/GenBank/DDBJ databases">
        <authorList>
            <consortium name="DOE Joint Genome Institute"/>
            <person name="Ahrendt S."/>
            <person name="Looney B.P."/>
            <person name="Miyauchi S."/>
            <person name="Morin E."/>
            <person name="Drula E."/>
            <person name="Courty P.E."/>
            <person name="Chicoki N."/>
            <person name="Fauchery L."/>
            <person name="Kohler A."/>
            <person name="Kuo A."/>
            <person name="Labutti K."/>
            <person name="Pangilinan J."/>
            <person name="Lipzen A."/>
            <person name="Riley R."/>
            <person name="Andreopoulos W."/>
            <person name="He G."/>
            <person name="Johnson J."/>
            <person name="Barry K.W."/>
            <person name="Grigoriev I.V."/>
            <person name="Nagy L."/>
            <person name="Hibbett D."/>
            <person name="Henrissat B."/>
            <person name="Matheny P.B."/>
            <person name="Labbe J."/>
            <person name="Martin F."/>
        </authorList>
    </citation>
    <scope>NUCLEOTIDE SEQUENCE</scope>
    <source>
        <strain evidence="1">FP105234-sp</strain>
    </source>
</reference>
<keyword evidence="2" id="KW-1185">Reference proteome</keyword>
<evidence type="ECO:0000313" key="1">
    <source>
        <dbReference type="EMBL" id="KAI0047373.1"/>
    </source>
</evidence>
<reference evidence="1" key="2">
    <citation type="journal article" date="2022" name="New Phytol.">
        <title>Evolutionary transition to the ectomycorrhizal habit in the genomes of a hyperdiverse lineage of mushroom-forming fungi.</title>
        <authorList>
            <person name="Looney B."/>
            <person name="Miyauchi S."/>
            <person name="Morin E."/>
            <person name="Drula E."/>
            <person name="Courty P.E."/>
            <person name="Kohler A."/>
            <person name="Kuo A."/>
            <person name="LaButti K."/>
            <person name="Pangilinan J."/>
            <person name="Lipzen A."/>
            <person name="Riley R."/>
            <person name="Andreopoulos W."/>
            <person name="He G."/>
            <person name="Johnson J."/>
            <person name="Nolan M."/>
            <person name="Tritt A."/>
            <person name="Barry K.W."/>
            <person name="Grigoriev I.V."/>
            <person name="Nagy L.G."/>
            <person name="Hibbett D."/>
            <person name="Henrissat B."/>
            <person name="Matheny P.B."/>
            <person name="Labbe J."/>
            <person name="Martin F.M."/>
        </authorList>
    </citation>
    <scope>NUCLEOTIDE SEQUENCE</scope>
    <source>
        <strain evidence="1">FP105234-sp</strain>
    </source>
</reference>
<name>A0ACB8RU31_9AGAM</name>
<dbReference type="Proteomes" id="UP000814033">
    <property type="component" value="Unassembled WGS sequence"/>
</dbReference>
<accession>A0ACB8RU31</accession>
<sequence>MLQLKPLSPMSALLSACSPERLLCLSPLPFTGHWQPSRARDDIDGHATTAPVSGHGMLSVILGLLRNRRQERILSPQLLDDSKSQLDFPMYIRAGFIQPVVDFSITFGGTKTRRESATISMTCRPIAFSPSQCVPGER</sequence>
<proteinExistence type="predicted"/>